<keyword evidence="2" id="KW-1185">Reference proteome</keyword>
<reference evidence="1 2" key="1">
    <citation type="submission" date="2024-01" db="EMBL/GenBank/DDBJ databases">
        <title>The complete chloroplast genome sequence of Lithospermum erythrorhizon: insights into the phylogenetic relationship among Boraginaceae species and the maternal lineages of purple gromwells.</title>
        <authorList>
            <person name="Okada T."/>
            <person name="Watanabe K."/>
        </authorList>
    </citation>
    <scope>NUCLEOTIDE SEQUENCE [LARGE SCALE GENOMIC DNA]</scope>
</reference>
<accession>A0AAV3RNE9</accession>
<comment type="caution">
    <text evidence="1">The sequence shown here is derived from an EMBL/GenBank/DDBJ whole genome shotgun (WGS) entry which is preliminary data.</text>
</comment>
<name>A0AAV3RNE9_LITER</name>
<sequence>MEISLEDVQMAEGLGELVRGSDAGRELLLRYFSLVLESTIQTVQAKLVEVDHEVPFRGVQRGPLGGARRHSPRQVSSGVPHVGCLDPIQGAPPLLIGAPPAGILHGTLFAPLLRLLYLNILGYRIAGGAILGAGASWESLGPWAAGVFRCLDLYLVDYLIATIELVRPLLSNGPFASCTELDCLAPLHMDLTPGPSRGPVHLFGGFRGPDPLRVYPISPGPTLESAHFSWDYQ</sequence>
<protein>
    <submittedName>
        <fullName evidence="1">Uncharacterized protein</fullName>
    </submittedName>
</protein>
<organism evidence="1 2">
    <name type="scientific">Lithospermum erythrorhizon</name>
    <name type="common">Purple gromwell</name>
    <name type="synonym">Lithospermum officinale var. erythrorhizon</name>
    <dbReference type="NCBI Taxonomy" id="34254"/>
    <lineage>
        <taxon>Eukaryota</taxon>
        <taxon>Viridiplantae</taxon>
        <taxon>Streptophyta</taxon>
        <taxon>Embryophyta</taxon>
        <taxon>Tracheophyta</taxon>
        <taxon>Spermatophyta</taxon>
        <taxon>Magnoliopsida</taxon>
        <taxon>eudicotyledons</taxon>
        <taxon>Gunneridae</taxon>
        <taxon>Pentapetalae</taxon>
        <taxon>asterids</taxon>
        <taxon>lamiids</taxon>
        <taxon>Boraginales</taxon>
        <taxon>Boraginaceae</taxon>
        <taxon>Boraginoideae</taxon>
        <taxon>Lithospermeae</taxon>
        <taxon>Lithospermum</taxon>
    </lineage>
</organism>
<proteinExistence type="predicted"/>
<dbReference type="AlphaFoldDB" id="A0AAV3RNE9"/>
<evidence type="ECO:0000313" key="2">
    <source>
        <dbReference type="Proteomes" id="UP001454036"/>
    </source>
</evidence>
<evidence type="ECO:0000313" key="1">
    <source>
        <dbReference type="EMBL" id="GAA0176523.1"/>
    </source>
</evidence>
<dbReference type="EMBL" id="BAABME010010178">
    <property type="protein sequence ID" value="GAA0176523.1"/>
    <property type="molecule type" value="Genomic_DNA"/>
</dbReference>
<gene>
    <name evidence="1" type="ORF">LIER_29500</name>
</gene>
<dbReference type="Proteomes" id="UP001454036">
    <property type="component" value="Unassembled WGS sequence"/>
</dbReference>